<proteinExistence type="predicted"/>
<reference evidence="1 2" key="1">
    <citation type="submission" date="2020-05" db="EMBL/GenBank/DDBJ databases">
        <title>The draft genome sequence of Maribacter arenosus CAU 1321.</title>
        <authorList>
            <person name="Mu L."/>
        </authorList>
    </citation>
    <scope>NUCLEOTIDE SEQUENCE [LARGE SCALE GENOMIC DNA]</scope>
    <source>
        <strain evidence="1 2">CAU 1321</strain>
    </source>
</reference>
<name>A0ABR7VAK6_9FLAO</name>
<gene>
    <name evidence="1" type="ORF">HPE63_01340</name>
</gene>
<organism evidence="1 2">
    <name type="scientific">Maribacter arenosus</name>
    <dbReference type="NCBI Taxonomy" id="1854708"/>
    <lineage>
        <taxon>Bacteria</taxon>
        <taxon>Pseudomonadati</taxon>
        <taxon>Bacteroidota</taxon>
        <taxon>Flavobacteriia</taxon>
        <taxon>Flavobacteriales</taxon>
        <taxon>Flavobacteriaceae</taxon>
        <taxon>Maribacter</taxon>
    </lineage>
</organism>
<sequence>MMRVILIISLLFVIPLNSQVPIENEWGSWIMLYGTNKISDDFDIITEFRLHDYEVFKDLDNQFVRTGLNYRIDPGLSVTAGYIHQYSKTKSNISFSENRVYEEITLKNKFRNLSISHRYRIEHRWINKMGSTDFSNRMRYRLQLSHPLIDKFYVMVFDEIFINLQESIFNQNRLQMGIGYSFGPRFKLELGYLKNHFSSTNYDLLRIGISFDTDLRKKQKTG</sequence>
<dbReference type="InterPro" id="IPR019619">
    <property type="entry name" value="DUF2490"/>
</dbReference>
<dbReference type="SUPFAM" id="SSF56935">
    <property type="entry name" value="Porins"/>
    <property type="match status" value="1"/>
</dbReference>
<dbReference type="RefSeq" id="WP_188312428.1">
    <property type="nucleotide sequence ID" value="NZ_JABTCG010000001.1"/>
</dbReference>
<evidence type="ECO:0000313" key="2">
    <source>
        <dbReference type="Proteomes" id="UP000598350"/>
    </source>
</evidence>
<keyword evidence="2" id="KW-1185">Reference proteome</keyword>
<comment type="caution">
    <text evidence="1">The sequence shown here is derived from an EMBL/GenBank/DDBJ whole genome shotgun (WGS) entry which is preliminary data.</text>
</comment>
<accession>A0ABR7VAK6</accession>
<dbReference type="Pfam" id="PF10677">
    <property type="entry name" value="DUF2490"/>
    <property type="match status" value="1"/>
</dbReference>
<dbReference type="EMBL" id="JABTCG010000001">
    <property type="protein sequence ID" value="MBD0849298.1"/>
    <property type="molecule type" value="Genomic_DNA"/>
</dbReference>
<dbReference type="Proteomes" id="UP000598350">
    <property type="component" value="Unassembled WGS sequence"/>
</dbReference>
<protein>
    <submittedName>
        <fullName evidence="1">DUF2490 domain-containing protein</fullName>
    </submittedName>
</protein>
<evidence type="ECO:0000313" key="1">
    <source>
        <dbReference type="EMBL" id="MBD0849298.1"/>
    </source>
</evidence>